<reference evidence="2" key="1">
    <citation type="submission" date="2020-07" db="EMBL/GenBank/DDBJ databases">
        <authorList>
            <person name="Ferguson B K."/>
        </authorList>
    </citation>
    <scope>NUCLEOTIDE SEQUENCE</scope>
    <source>
        <strain evidence="2">L06</strain>
    </source>
</reference>
<organism evidence="2">
    <name type="scientific">Bracon brevicornis</name>
    <dbReference type="NCBI Taxonomy" id="1563983"/>
    <lineage>
        <taxon>Eukaryota</taxon>
        <taxon>Metazoa</taxon>
        <taxon>Ecdysozoa</taxon>
        <taxon>Arthropoda</taxon>
        <taxon>Hexapoda</taxon>
        <taxon>Insecta</taxon>
        <taxon>Pterygota</taxon>
        <taxon>Neoptera</taxon>
        <taxon>Endopterygota</taxon>
        <taxon>Hymenoptera</taxon>
        <taxon>Apocrita</taxon>
        <taxon>Ichneumonoidea</taxon>
        <taxon>Braconidae</taxon>
        <taxon>Braconinae</taxon>
        <taxon>Bracon</taxon>
    </lineage>
</organism>
<feature type="compositionally biased region" description="Polar residues" evidence="1">
    <location>
        <begin position="111"/>
        <end position="120"/>
    </location>
</feature>
<feature type="region of interest" description="Disordered" evidence="1">
    <location>
        <begin position="1"/>
        <end position="33"/>
    </location>
</feature>
<evidence type="ECO:0000256" key="1">
    <source>
        <dbReference type="SAM" id="MobiDB-lite"/>
    </source>
</evidence>
<protein>
    <submittedName>
        <fullName evidence="2">Uncharacterized protein</fullName>
    </submittedName>
</protein>
<dbReference type="AlphaFoldDB" id="A0A6V7M3U4"/>
<evidence type="ECO:0000313" key="2">
    <source>
        <dbReference type="EMBL" id="CAD1581687.1"/>
    </source>
</evidence>
<dbReference type="EMBL" id="CADCXW020000347">
    <property type="protein sequence ID" value="CAD1581687.1"/>
    <property type="molecule type" value="Genomic_DNA"/>
</dbReference>
<feature type="region of interest" description="Disordered" evidence="1">
    <location>
        <begin position="77"/>
        <end position="120"/>
    </location>
</feature>
<feature type="compositionally biased region" description="Polar residues" evidence="1">
    <location>
        <begin position="94"/>
        <end position="103"/>
    </location>
</feature>
<accession>A0A6V7M3U4</accession>
<name>A0A6V7M3U4_9HYME</name>
<proteinExistence type="predicted"/>
<sequence>MERYRRQSAYQLSSESLPSGPDELNSIKNLSPIPNKSIRISQSENNIYARRNSAAYENARAFDKLTSTPMTWKHREANGAISGDSRLTHRQVNKSDLSTSLTDSQREEGQDSSPWGTSISPKIRCRAAGIKTVQTVAGPLLASTRYNIDTK</sequence>
<feature type="compositionally biased region" description="Polar residues" evidence="1">
    <location>
        <begin position="8"/>
        <end position="17"/>
    </location>
</feature>
<gene>
    <name evidence="2" type="ORF">BBRV_LOCUS119967</name>
</gene>